<dbReference type="Gene3D" id="3.30.530.20">
    <property type="match status" value="1"/>
</dbReference>
<protein>
    <recommendedName>
        <fullName evidence="3">Polyketide cyclase / dehydrase and lipid transport</fullName>
    </recommendedName>
</protein>
<keyword evidence="2" id="KW-1185">Reference proteome</keyword>
<dbReference type="SUPFAM" id="SSF55961">
    <property type="entry name" value="Bet v1-like"/>
    <property type="match status" value="1"/>
</dbReference>
<evidence type="ECO:0000313" key="1">
    <source>
        <dbReference type="EMBL" id="MFC4026957.1"/>
    </source>
</evidence>
<proteinExistence type="predicted"/>
<evidence type="ECO:0008006" key="3">
    <source>
        <dbReference type="Google" id="ProtNLM"/>
    </source>
</evidence>
<comment type="caution">
    <text evidence="1">The sequence shown here is derived from an EMBL/GenBank/DDBJ whole genome shotgun (WGS) entry which is preliminary data.</text>
</comment>
<dbReference type="InterPro" id="IPR023393">
    <property type="entry name" value="START-like_dom_sf"/>
</dbReference>
<sequence>MKTTENSTNIRNTNPEVIVETTINSKIDRAFDYIPPINLMHIFRGNAMIPAIIDTSIKQGWNKAGLKRTVYFADGSTSQETLLTVDAPTSFSYKNEHFTSKVLAALLKRIEGEWLFTDLGNNRTKIRWIYRPVSTNFLAKIVVKLVLLKPLRATLSDALEIIKNDLESGQLEKGTTWKKQE</sequence>
<reference evidence="2" key="1">
    <citation type="journal article" date="2019" name="Int. J. Syst. Evol. Microbiol.">
        <title>The Global Catalogue of Microorganisms (GCM) 10K type strain sequencing project: providing services to taxonomists for standard genome sequencing and annotation.</title>
        <authorList>
            <consortium name="The Broad Institute Genomics Platform"/>
            <consortium name="The Broad Institute Genome Sequencing Center for Infectious Disease"/>
            <person name="Wu L."/>
            <person name="Ma J."/>
        </authorList>
    </citation>
    <scope>NUCLEOTIDE SEQUENCE [LARGE SCALE GENOMIC DNA]</scope>
    <source>
        <strain evidence="2">CECT 9128</strain>
    </source>
</reference>
<name>A0ABV8H7R0_9FLAO</name>
<gene>
    <name evidence="1" type="ORF">ACFOS1_06040</name>
</gene>
<organism evidence="1 2">
    <name type="scientific">Zunongwangia endophytica</name>
    <dbReference type="NCBI Taxonomy" id="1808945"/>
    <lineage>
        <taxon>Bacteria</taxon>
        <taxon>Pseudomonadati</taxon>
        <taxon>Bacteroidota</taxon>
        <taxon>Flavobacteriia</taxon>
        <taxon>Flavobacteriales</taxon>
        <taxon>Flavobacteriaceae</taxon>
        <taxon>Zunongwangia</taxon>
    </lineage>
</organism>
<dbReference type="EMBL" id="JBHSAS010000006">
    <property type="protein sequence ID" value="MFC4026957.1"/>
    <property type="molecule type" value="Genomic_DNA"/>
</dbReference>
<evidence type="ECO:0000313" key="2">
    <source>
        <dbReference type="Proteomes" id="UP001595793"/>
    </source>
</evidence>
<dbReference type="RefSeq" id="WP_290235313.1">
    <property type="nucleotide sequence ID" value="NZ_JAUFPZ010000002.1"/>
</dbReference>
<accession>A0ABV8H7R0</accession>
<dbReference type="Proteomes" id="UP001595793">
    <property type="component" value="Unassembled WGS sequence"/>
</dbReference>